<dbReference type="Pfam" id="PF00106">
    <property type="entry name" value="adh_short"/>
    <property type="match status" value="1"/>
</dbReference>
<keyword evidence="2" id="KW-0521">NADP</keyword>
<dbReference type="PRINTS" id="PR00080">
    <property type="entry name" value="SDRFAMILY"/>
</dbReference>
<gene>
    <name evidence="5" type="ORF">DACRYDRAFT_81761</name>
</gene>
<dbReference type="GO" id="GO:0005737">
    <property type="term" value="C:cytoplasm"/>
    <property type="evidence" value="ECO:0007669"/>
    <property type="project" value="TreeGrafter"/>
</dbReference>
<comment type="similarity">
    <text evidence="1 4">Belongs to the short-chain dehydrogenases/reductases (SDR) family.</text>
</comment>
<dbReference type="OMA" id="VCPWATD"/>
<evidence type="ECO:0000256" key="1">
    <source>
        <dbReference type="ARBA" id="ARBA00006484"/>
    </source>
</evidence>
<accession>M5G2K7</accession>
<dbReference type="AlphaFoldDB" id="M5G2K7"/>
<evidence type="ECO:0000313" key="6">
    <source>
        <dbReference type="Proteomes" id="UP000030653"/>
    </source>
</evidence>
<dbReference type="InterPro" id="IPR020904">
    <property type="entry name" value="Sc_DH/Rdtase_CS"/>
</dbReference>
<dbReference type="RefSeq" id="XP_040626984.1">
    <property type="nucleotide sequence ID" value="XM_040776527.1"/>
</dbReference>
<evidence type="ECO:0000313" key="5">
    <source>
        <dbReference type="EMBL" id="EJU00087.1"/>
    </source>
</evidence>
<dbReference type="EMBL" id="JH795868">
    <property type="protein sequence ID" value="EJU00087.1"/>
    <property type="molecule type" value="Genomic_DNA"/>
</dbReference>
<evidence type="ECO:0000256" key="3">
    <source>
        <dbReference type="ARBA" id="ARBA00023002"/>
    </source>
</evidence>
<name>M5G2K7_DACPD</name>
<proteinExistence type="inferred from homology"/>
<evidence type="ECO:0000256" key="4">
    <source>
        <dbReference type="RuleBase" id="RU000363"/>
    </source>
</evidence>
<dbReference type="OrthoDB" id="498125at2759"/>
<keyword evidence="3" id="KW-0560">Oxidoreductase</keyword>
<dbReference type="HOGENOM" id="CLU_010194_13_1_1"/>
<evidence type="ECO:0000256" key="2">
    <source>
        <dbReference type="ARBA" id="ARBA00022857"/>
    </source>
</evidence>
<dbReference type="STRING" id="1858805.M5G2K7"/>
<keyword evidence="6" id="KW-1185">Reference proteome</keyword>
<dbReference type="InterPro" id="IPR002347">
    <property type="entry name" value="SDR_fam"/>
</dbReference>
<dbReference type="InterPro" id="IPR036291">
    <property type="entry name" value="NAD(P)-bd_dom_sf"/>
</dbReference>
<dbReference type="GeneID" id="63691589"/>
<dbReference type="PANTHER" id="PTHR44229:SF4">
    <property type="entry name" value="15-HYDROXYPROSTAGLANDIN DEHYDROGENASE [NAD(+)]"/>
    <property type="match status" value="1"/>
</dbReference>
<organism evidence="5 6">
    <name type="scientific">Dacryopinax primogenitus (strain DJM 731)</name>
    <name type="common">Brown rot fungus</name>
    <dbReference type="NCBI Taxonomy" id="1858805"/>
    <lineage>
        <taxon>Eukaryota</taxon>
        <taxon>Fungi</taxon>
        <taxon>Dikarya</taxon>
        <taxon>Basidiomycota</taxon>
        <taxon>Agaricomycotina</taxon>
        <taxon>Dacrymycetes</taxon>
        <taxon>Dacrymycetales</taxon>
        <taxon>Dacrymycetaceae</taxon>
        <taxon>Dacryopinax</taxon>
    </lineage>
</organism>
<dbReference type="PROSITE" id="PS00061">
    <property type="entry name" value="ADH_SHORT"/>
    <property type="match status" value="1"/>
</dbReference>
<dbReference type="Gene3D" id="3.40.50.720">
    <property type="entry name" value="NAD(P)-binding Rossmann-like Domain"/>
    <property type="match status" value="1"/>
</dbReference>
<dbReference type="PRINTS" id="PR00081">
    <property type="entry name" value="GDHRDH"/>
</dbReference>
<sequence>MTEITPSPPLLSTLNGKVAVLTGGANGIGASTVRLFTSLGARVMFCDLDSQHGEALAAELGREKTRFLKLDVTDYEQQYELFRTALETWGRIDVVVANAGLTELGDIFGLSEDLSLPPSMGVIDVNLKAVIYTARLGVGFMRPSGGGALVLVSSVAGFKESPGLWVYGASKHGVYGLMRCLRSVSGPQWGVSVNAICPWMTTETVMVEGIETLWDKASLPTNEPSDIAMCIATAATANNDPKSRHPGAATPFNGKALFISGGRFYEIEDNIDRLEPEWLGAQNSRDLFKGQEVLGSGDGWTSKQ</sequence>
<dbReference type="SUPFAM" id="SSF51735">
    <property type="entry name" value="NAD(P)-binding Rossmann-fold domains"/>
    <property type="match status" value="1"/>
</dbReference>
<dbReference type="PANTHER" id="PTHR44229">
    <property type="entry name" value="15-HYDROXYPROSTAGLANDIN DEHYDROGENASE [NAD(+)]"/>
    <property type="match status" value="1"/>
</dbReference>
<dbReference type="GO" id="GO:0016616">
    <property type="term" value="F:oxidoreductase activity, acting on the CH-OH group of donors, NAD or NADP as acceptor"/>
    <property type="evidence" value="ECO:0007669"/>
    <property type="project" value="TreeGrafter"/>
</dbReference>
<protein>
    <submittedName>
        <fullName evidence="5">NADP-binding protein</fullName>
    </submittedName>
</protein>
<dbReference type="Proteomes" id="UP000030653">
    <property type="component" value="Unassembled WGS sequence"/>
</dbReference>
<reference evidence="5 6" key="1">
    <citation type="journal article" date="2012" name="Science">
        <title>The Paleozoic origin of enzymatic lignin decomposition reconstructed from 31 fungal genomes.</title>
        <authorList>
            <person name="Floudas D."/>
            <person name="Binder M."/>
            <person name="Riley R."/>
            <person name="Barry K."/>
            <person name="Blanchette R.A."/>
            <person name="Henrissat B."/>
            <person name="Martinez A.T."/>
            <person name="Otillar R."/>
            <person name="Spatafora J.W."/>
            <person name="Yadav J.S."/>
            <person name="Aerts A."/>
            <person name="Benoit I."/>
            <person name="Boyd A."/>
            <person name="Carlson A."/>
            <person name="Copeland A."/>
            <person name="Coutinho P.M."/>
            <person name="de Vries R.P."/>
            <person name="Ferreira P."/>
            <person name="Findley K."/>
            <person name="Foster B."/>
            <person name="Gaskell J."/>
            <person name="Glotzer D."/>
            <person name="Gorecki P."/>
            <person name="Heitman J."/>
            <person name="Hesse C."/>
            <person name="Hori C."/>
            <person name="Igarashi K."/>
            <person name="Jurgens J.A."/>
            <person name="Kallen N."/>
            <person name="Kersten P."/>
            <person name="Kohler A."/>
            <person name="Kuees U."/>
            <person name="Kumar T.K.A."/>
            <person name="Kuo A."/>
            <person name="LaButti K."/>
            <person name="Larrondo L.F."/>
            <person name="Lindquist E."/>
            <person name="Ling A."/>
            <person name="Lombard V."/>
            <person name="Lucas S."/>
            <person name="Lundell T."/>
            <person name="Martin R."/>
            <person name="McLaughlin D.J."/>
            <person name="Morgenstern I."/>
            <person name="Morin E."/>
            <person name="Murat C."/>
            <person name="Nagy L.G."/>
            <person name="Nolan M."/>
            <person name="Ohm R.A."/>
            <person name="Patyshakuliyeva A."/>
            <person name="Rokas A."/>
            <person name="Ruiz-Duenas F.J."/>
            <person name="Sabat G."/>
            <person name="Salamov A."/>
            <person name="Samejima M."/>
            <person name="Schmutz J."/>
            <person name="Slot J.C."/>
            <person name="St John F."/>
            <person name="Stenlid J."/>
            <person name="Sun H."/>
            <person name="Sun S."/>
            <person name="Syed K."/>
            <person name="Tsang A."/>
            <person name="Wiebenga A."/>
            <person name="Young D."/>
            <person name="Pisabarro A."/>
            <person name="Eastwood D.C."/>
            <person name="Martin F."/>
            <person name="Cullen D."/>
            <person name="Grigoriev I.V."/>
            <person name="Hibbett D.S."/>
        </authorList>
    </citation>
    <scope>NUCLEOTIDE SEQUENCE [LARGE SCALE GENOMIC DNA]</scope>
    <source>
        <strain evidence="5 6">DJM-731 SS1</strain>
    </source>
</reference>